<feature type="transmembrane region" description="Helical" evidence="1">
    <location>
        <begin position="91"/>
        <end position="110"/>
    </location>
</feature>
<dbReference type="AlphaFoldDB" id="A0A0R2A5T5"/>
<feature type="transmembrane region" description="Helical" evidence="1">
    <location>
        <begin position="15"/>
        <end position="38"/>
    </location>
</feature>
<keyword evidence="1" id="KW-0472">Membrane</keyword>
<proteinExistence type="predicted"/>
<gene>
    <name evidence="2" type="ORF">FC26_GL001132</name>
</gene>
<reference evidence="2 3" key="1">
    <citation type="journal article" date="2015" name="Genome Announc.">
        <title>Expanding the biotechnology potential of lactobacilli through comparative genomics of 213 strains and associated genera.</title>
        <authorList>
            <person name="Sun Z."/>
            <person name="Harris H.M."/>
            <person name="McCann A."/>
            <person name="Guo C."/>
            <person name="Argimon S."/>
            <person name="Zhang W."/>
            <person name="Yang X."/>
            <person name="Jeffery I.B."/>
            <person name="Cooney J.C."/>
            <person name="Kagawa T.F."/>
            <person name="Liu W."/>
            <person name="Song Y."/>
            <person name="Salvetti E."/>
            <person name="Wrobel A."/>
            <person name="Rasinkangas P."/>
            <person name="Parkhill J."/>
            <person name="Rea M.C."/>
            <person name="O'Sullivan O."/>
            <person name="Ritari J."/>
            <person name="Douillard F.P."/>
            <person name="Paul Ross R."/>
            <person name="Yang R."/>
            <person name="Briner A.E."/>
            <person name="Felis G.E."/>
            <person name="de Vos W.M."/>
            <person name="Barrangou R."/>
            <person name="Klaenhammer T.R."/>
            <person name="Caufield P.W."/>
            <person name="Cui Y."/>
            <person name="Zhang H."/>
            <person name="O'Toole P.W."/>
        </authorList>
    </citation>
    <scope>NUCLEOTIDE SEQUENCE [LARGE SCALE GENOMIC DNA]</scope>
    <source>
        <strain evidence="2 3">DSM 20634</strain>
    </source>
</reference>
<dbReference type="Pfam" id="PF07314">
    <property type="entry name" value="Lit"/>
    <property type="match status" value="1"/>
</dbReference>
<feature type="transmembrane region" description="Helical" evidence="1">
    <location>
        <begin position="122"/>
        <end position="144"/>
    </location>
</feature>
<accession>A0A0R2A5T5</accession>
<evidence type="ECO:0000313" key="2">
    <source>
        <dbReference type="EMBL" id="KRM61898.1"/>
    </source>
</evidence>
<evidence type="ECO:0000313" key="3">
    <source>
        <dbReference type="Proteomes" id="UP000051733"/>
    </source>
</evidence>
<dbReference type="NCBIfam" id="TIGR01906">
    <property type="entry name" value="integ_TIGR01906"/>
    <property type="match status" value="1"/>
</dbReference>
<dbReference type="EMBL" id="AYYY01000016">
    <property type="protein sequence ID" value="KRM61898.1"/>
    <property type="molecule type" value="Genomic_DNA"/>
</dbReference>
<dbReference type="STRING" id="1423813.FC26_GL001132"/>
<keyword evidence="1" id="KW-0812">Transmembrane</keyword>
<dbReference type="InterPro" id="IPR010178">
    <property type="entry name" value="Lit"/>
</dbReference>
<dbReference type="Proteomes" id="UP000051733">
    <property type="component" value="Unassembled WGS sequence"/>
</dbReference>
<keyword evidence="1" id="KW-1133">Transmembrane helix</keyword>
<protein>
    <submittedName>
        <fullName evidence="2">Integral membrane protein</fullName>
    </submittedName>
</protein>
<organism evidence="2 3">
    <name type="scientific">Paucilactobacillus vaccinostercus DSM 20634</name>
    <dbReference type="NCBI Taxonomy" id="1423813"/>
    <lineage>
        <taxon>Bacteria</taxon>
        <taxon>Bacillati</taxon>
        <taxon>Bacillota</taxon>
        <taxon>Bacilli</taxon>
        <taxon>Lactobacillales</taxon>
        <taxon>Lactobacillaceae</taxon>
        <taxon>Paucilactobacillus</taxon>
    </lineage>
</organism>
<evidence type="ECO:0000256" key="1">
    <source>
        <dbReference type="SAM" id="Phobius"/>
    </source>
</evidence>
<sequence length="206" mass="23959">MNIKNNIMVVLKWCSLILCLVSMAIFLTLNFSIIFVFFSHQEISGVTHGEILRDYGHLLLFLQVPGMHTINFQFIPISVSGKIHFSDVKQLILLNELILIITGCLTYYEISRQKKKHQLWRLILPIKGLVVFIPTMMLILLINFNSWFIKFHELVFSNQDWIFNPTTDPIINVLTENFFGLCVIAFTILIELMLGVLYYAGNRQLY</sequence>
<comment type="caution">
    <text evidence="2">The sequence shown here is derived from an EMBL/GenBank/DDBJ whole genome shotgun (WGS) entry which is preliminary data.</text>
</comment>
<keyword evidence="3" id="KW-1185">Reference proteome</keyword>
<name>A0A0R2A5T5_9LACO</name>
<feature type="transmembrane region" description="Helical" evidence="1">
    <location>
        <begin position="178"/>
        <end position="200"/>
    </location>
</feature>
<dbReference type="PATRIC" id="fig|1423813.3.peg.1152"/>